<gene>
    <name evidence="2" type="ORF">SAMN04487850_0574</name>
</gene>
<dbReference type="EMBL" id="FOIQ01000001">
    <property type="protein sequence ID" value="SEV86460.1"/>
    <property type="molecule type" value="Genomic_DNA"/>
</dbReference>
<evidence type="ECO:0000313" key="2">
    <source>
        <dbReference type="EMBL" id="SEV86460.1"/>
    </source>
</evidence>
<reference evidence="2 3" key="1">
    <citation type="submission" date="2016-10" db="EMBL/GenBank/DDBJ databases">
        <authorList>
            <person name="de Groot N.N."/>
        </authorList>
    </citation>
    <scope>NUCLEOTIDE SEQUENCE [LARGE SCALE GENOMIC DNA]</scope>
    <source>
        <strain evidence="2 3">TC2-24</strain>
    </source>
</reference>
<organism evidence="2 3">
    <name type="scientific">Prevotella aff. ruminicola Tc2-24</name>
    <dbReference type="NCBI Taxonomy" id="81582"/>
    <lineage>
        <taxon>Bacteria</taxon>
        <taxon>Pseudomonadati</taxon>
        <taxon>Bacteroidota</taxon>
        <taxon>Bacteroidia</taxon>
        <taxon>Bacteroidales</taxon>
        <taxon>Prevotellaceae</taxon>
        <taxon>Prevotella</taxon>
    </lineage>
</organism>
<dbReference type="AlphaFoldDB" id="A0A1I0MFB1"/>
<keyword evidence="3" id="KW-1185">Reference proteome</keyword>
<evidence type="ECO:0000313" key="3">
    <source>
        <dbReference type="Proteomes" id="UP000199373"/>
    </source>
</evidence>
<dbReference type="Pfam" id="PF12702">
    <property type="entry name" value="Lipocalin_3"/>
    <property type="match status" value="1"/>
</dbReference>
<accession>A0A1I0MFB1</accession>
<dbReference type="RefSeq" id="WP_176771013.1">
    <property type="nucleotide sequence ID" value="NZ_FOIQ01000001.1"/>
</dbReference>
<proteinExistence type="predicted"/>
<dbReference type="PROSITE" id="PS51257">
    <property type="entry name" value="PROKAR_LIPOPROTEIN"/>
    <property type="match status" value="1"/>
</dbReference>
<feature type="domain" description="Lipocalin-like" evidence="1">
    <location>
        <begin position="111"/>
        <end position="207"/>
    </location>
</feature>
<dbReference type="Gene3D" id="2.40.128.280">
    <property type="match status" value="1"/>
</dbReference>
<evidence type="ECO:0000259" key="1">
    <source>
        <dbReference type="Pfam" id="PF12702"/>
    </source>
</evidence>
<name>A0A1I0MFB1_9BACT</name>
<protein>
    <submittedName>
        <fullName evidence="2">Lipocalin-like</fullName>
    </submittedName>
</protein>
<dbReference type="Proteomes" id="UP000199373">
    <property type="component" value="Unassembled WGS sequence"/>
</dbReference>
<sequence length="230" mass="25433">MKKITWIGMFFAGVVTFGSCGGNRQQYVSADDDSTSTMDLVPRDQTIYGLCGNGTAMNTLELITDSGDTLTLSLTKAQENGKVFGGMAVADRMAVVADKARKEAQVVINLNTLMGDWVMPNPIDGSDEVGIRIKEGGVAESIEQSVIIYRTWKIFNGDLILELVREGGGDEQETNRYEILTLGADSLAFRTIDKPRDETETFEYSRWKEKPKADLHGLQLEETSDEFNKI</sequence>
<dbReference type="InterPro" id="IPR024311">
    <property type="entry name" value="Lipocalin-like"/>
</dbReference>